<evidence type="ECO:0000256" key="3">
    <source>
        <dbReference type="ARBA" id="ARBA00008910"/>
    </source>
</evidence>
<dbReference type="InterPro" id="IPR002778">
    <property type="entry name" value="Signal_recog_particle_SRP19"/>
</dbReference>
<dbReference type="GO" id="GO:0008312">
    <property type="term" value="F:7S RNA binding"/>
    <property type="evidence" value="ECO:0007669"/>
    <property type="project" value="InterPro"/>
</dbReference>
<evidence type="ECO:0000256" key="8">
    <source>
        <dbReference type="ARBA" id="ARBA00023274"/>
    </source>
</evidence>
<evidence type="ECO:0000256" key="6">
    <source>
        <dbReference type="ARBA" id="ARBA00023135"/>
    </source>
</evidence>
<dbReference type="InParanoid" id="A0A6P8ZDQ7"/>
<dbReference type="PANTHER" id="PTHR17453:SF0">
    <property type="entry name" value="SIGNAL RECOGNITION PARTICLE 19 KDA PROTEIN"/>
    <property type="match status" value="1"/>
</dbReference>
<gene>
    <name evidence="12" type="primary">LOC117649296</name>
</gene>
<accession>A0A6P8ZDQ7</accession>
<evidence type="ECO:0000256" key="10">
    <source>
        <dbReference type="SAM" id="MobiDB-lite"/>
    </source>
</evidence>
<feature type="region of interest" description="Disordered" evidence="10">
    <location>
        <begin position="177"/>
        <end position="205"/>
    </location>
</feature>
<dbReference type="CTD" id="6728"/>
<keyword evidence="7" id="KW-0539">Nucleus</keyword>
<keyword evidence="8" id="KW-0687">Ribonucleoprotein</keyword>
<evidence type="ECO:0000256" key="5">
    <source>
        <dbReference type="ARBA" id="ARBA00022884"/>
    </source>
</evidence>
<dbReference type="InterPro" id="IPR036521">
    <property type="entry name" value="SRP19-like_sf"/>
</dbReference>
<dbReference type="RefSeq" id="XP_034247807.1">
    <property type="nucleotide sequence ID" value="XM_034391916.1"/>
</dbReference>
<dbReference type="Pfam" id="PF01922">
    <property type="entry name" value="SRP19"/>
    <property type="match status" value="1"/>
</dbReference>
<keyword evidence="11" id="KW-1185">Reference proteome</keyword>
<reference evidence="12" key="1">
    <citation type="submission" date="2025-08" db="UniProtKB">
        <authorList>
            <consortium name="RefSeq"/>
        </authorList>
    </citation>
    <scope>IDENTIFICATION</scope>
    <source>
        <tissue evidence="12">Total insect</tissue>
    </source>
</reference>
<dbReference type="Gene3D" id="3.30.56.30">
    <property type="entry name" value="Signal recognition particle, SRP19-like subunit"/>
    <property type="match status" value="1"/>
</dbReference>
<dbReference type="GO" id="GO:0005730">
    <property type="term" value="C:nucleolus"/>
    <property type="evidence" value="ECO:0007669"/>
    <property type="project" value="UniProtKB-SubCell"/>
</dbReference>
<sequence length="205" mass="23132">MALPWHSDASRNPKHDMTDPFHLPFLTPPPRPAPLRIPFPLSAPLHPRSKHGTADRVVEVRIMASAVKNKPHSEIDRWICIYPAYLNSKKTLAEGRKIAKDKAVENPTHQEIRDVLIAAGMKVGVENKLYSRERSKELLFRGRIRVQLKNDDGTPFNSSFPTRDSLLLHLGEMIPKLKARVNRPSGSEQSQQQSSTGGKKKGKKR</sequence>
<keyword evidence="5" id="KW-0694">RNA-binding</keyword>
<feature type="compositionally biased region" description="Basic and acidic residues" evidence="10">
    <location>
        <begin position="8"/>
        <end position="19"/>
    </location>
</feature>
<evidence type="ECO:0000256" key="7">
    <source>
        <dbReference type="ARBA" id="ARBA00023242"/>
    </source>
</evidence>
<dbReference type="GO" id="GO:0006617">
    <property type="term" value="P:SRP-dependent cotranslational protein targeting to membrane, signal sequence recognition"/>
    <property type="evidence" value="ECO:0007669"/>
    <property type="project" value="TreeGrafter"/>
</dbReference>
<keyword evidence="4" id="KW-0963">Cytoplasm</keyword>
<feature type="compositionally biased region" description="Low complexity" evidence="10">
    <location>
        <begin position="185"/>
        <end position="197"/>
    </location>
</feature>
<dbReference type="PANTHER" id="PTHR17453">
    <property type="entry name" value="SIGNAL RECOGNITION PARTICLE 19 KD PROTEIN"/>
    <property type="match status" value="1"/>
</dbReference>
<name>A0A6P8ZDQ7_THRPL</name>
<dbReference type="GO" id="GO:0005786">
    <property type="term" value="C:signal recognition particle, endoplasmic reticulum targeting"/>
    <property type="evidence" value="ECO:0007669"/>
    <property type="project" value="UniProtKB-KW"/>
</dbReference>
<keyword evidence="6" id="KW-0733">Signal recognition particle</keyword>
<dbReference type="FunFam" id="3.30.56.30:FF:000002">
    <property type="entry name" value="Signal recognition particle 19kDa"/>
    <property type="match status" value="1"/>
</dbReference>
<evidence type="ECO:0000256" key="2">
    <source>
        <dbReference type="ARBA" id="ARBA00004604"/>
    </source>
</evidence>
<protein>
    <submittedName>
        <fullName evidence="12">Signal recognition particle 19 kDa protein</fullName>
    </submittedName>
</protein>
<evidence type="ECO:0000256" key="1">
    <source>
        <dbReference type="ARBA" id="ARBA00004496"/>
    </source>
</evidence>
<dbReference type="GeneID" id="117649296"/>
<evidence type="ECO:0000313" key="11">
    <source>
        <dbReference type="Proteomes" id="UP000515158"/>
    </source>
</evidence>
<dbReference type="OrthoDB" id="2190947at2759"/>
<evidence type="ECO:0000313" key="12">
    <source>
        <dbReference type="RefSeq" id="XP_034247807.1"/>
    </source>
</evidence>
<comment type="function">
    <text evidence="9">Component of the signal recognition particle (SRP) complex, a ribonucleoprotein complex that mediates the cotranslational targeting of secretory and membrane proteins to the endoplasmic reticulum (ER). Binds directly to 7SL RNA. Mediates binding of SRP54 to the SRP complex.</text>
</comment>
<organism evidence="12">
    <name type="scientific">Thrips palmi</name>
    <name type="common">Melon thrips</name>
    <dbReference type="NCBI Taxonomy" id="161013"/>
    <lineage>
        <taxon>Eukaryota</taxon>
        <taxon>Metazoa</taxon>
        <taxon>Ecdysozoa</taxon>
        <taxon>Arthropoda</taxon>
        <taxon>Hexapoda</taxon>
        <taxon>Insecta</taxon>
        <taxon>Pterygota</taxon>
        <taxon>Neoptera</taxon>
        <taxon>Paraneoptera</taxon>
        <taxon>Thysanoptera</taxon>
        <taxon>Terebrantia</taxon>
        <taxon>Thripoidea</taxon>
        <taxon>Thripidae</taxon>
        <taxon>Thrips</taxon>
    </lineage>
</organism>
<feature type="region of interest" description="Disordered" evidence="10">
    <location>
        <begin position="1"/>
        <end position="25"/>
    </location>
</feature>
<comment type="similarity">
    <text evidence="3">Belongs to the SRP19 family.</text>
</comment>
<comment type="subcellular location">
    <subcellularLocation>
        <location evidence="1">Cytoplasm</location>
    </subcellularLocation>
    <subcellularLocation>
        <location evidence="2">Nucleus</location>
        <location evidence="2">Nucleolus</location>
    </subcellularLocation>
</comment>
<proteinExistence type="inferred from homology"/>
<evidence type="ECO:0000256" key="9">
    <source>
        <dbReference type="ARBA" id="ARBA00045518"/>
    </source>
</evidence>
<evidence type="ECO:0000256" key="4">
    <source>
        <dbReference type="ARBA" id="ARBA00022490"/>
    </source>
</evidence>
<dbReference type="Proteomes" id="UP000515158">
    <property type="component" value="Unplaced"/>
</dbReference>
<dbReference type="FunCoup" id="A0A6P8ZDQ7">
    <property type="interactions" value="1306"/>
</dbReference>
<dbReference type="SUPFAM" id="SSF69695">
    <property type="entry name" value="SRP19"/>
    <property type="match status" value="1"/>
</dbReference>
<dbReference type="AlphaFoldDB" id="A0A6P8ZDQ7"/>
<dbReference type="KEGG" id="tpal:117649296"/>